<dbReference type="Gene3D" id="3.90.25.10">
    <property type="entry name" value="UDP-galactose 4-epimerase, domain 1"/>
    <property type="match status" value="1"/>
</dbReference>
<proteinExistence type="predicted"/>
<organism evidence="2 3">
    <name type="scientific">Methylocystis heyeri</name>
    <dbReference type="NCBI Taxonomy" id="391905"/>
    <lineage>
        <taxon>Bacteria</taxon>
        <taxon>Pseudomonadati</taxon>
        <taxon>Pseudomonadota</taxon>
        <taxon>Alphaproteobacteria</taxon>
        <taxon>Hyphomicrobiales</taxon>
        <taxon>Methylocystaceae</taxon>
        <taxon>Methylocystis</taxon>
    </lineage>
</organism>
<dbReference type="PANTHER" id="PTHR43000">
    <property type="entry name" value="DTDP-D-GLUCOSE 4,6-DEHYDRATASE-RELATED"/>
    <property type="match status" value="1"/>
</dbReference>
<gene>
    <name evidence="2" type="primary">rfbG</name>
    <name evidence="2" type="ORF">H2LOC_019510</name>
</gene>
<dbReference type="SUPFAM" id="SSF51735">
    <property type="entry name" value="NAD(P)-binding Rossmann-fold domains"/>
    <property type="match status" value="1"/>
</dbReference>
<dbReference type="Proteomes" id="UP000309061">
    <property type="component" value="Chromosome"/>
</dbReference>
<accession>A0A6B8KLS3</accession>
<protein>
    <submittedName>
        <fullName evidence="2">CDP-glucose 4,6-dehydratase</fullName>
        <ecNumber evidence="2">4.2.1.45</ecNumber>
    </submittedName>
</protein>
<dbReference type="Pfam" id="PF16363">
    <property type="entry name" value="GDP_Man_Dehyd"/>
    <property type="match status" value="1"/>
</dbReference>
<dbReference type="KEGG" id="mhey:H2LOC_019510"/>
<dbReference type="InterPro" id="IPR013445">
    <property type="entry name" value="CDP_4_6_deHydtase"/>
</dbReference>
<evidence type="ECO:0000313" key="2">
    <source>
        <dbReference type="EMBL" id="QGM47683.1"/>
    </source>
</evidence>
<dbReference type="EC" id="4.2.1.45" evidence="2"/>
<keyword evidence="3" id="KW-1185">Reference proteome</keyword>
<evidence type="ECO:0000259" key="1">
    <source>
        <dbReference type="Pfam" id="PF16363"/>
    </source>
</evidence>
<dbReference type="NCBIfam" id="TIGR02622">
    <property type="entry name" value="CDP_4_6_dhtase"/>
    <property type="match status" value="1"/>
</dbReference>
<dbReference type="AlphaFoldDB" id="A0A6B8KLS3"/>
<dbReference type="InterPro" id="IPR036291">
    <property type="entry name" value="NAD(P)-bd_dom_sf"/>
</dbReference>
<dbReference type="EMBL" id="CP046052">
    <property type="protein sequence ID" value="QGM47683.1"/>
    <property type="molecule type" value="Genomic_DNA"/>
</dbReference>
<reference evidence="2 3" key="1">
    <citation type="submission" date="2019-11" db="EMBL/GenBank/DDBJ databases">
        <title>The genome sequence of Methylocystis heyeri.</title>
        <authorList>
            <person name="Oshkin I.Y."/>
            <person name="Miroshnikov K."/>
            <person name="Dedysh S.N."/>
        </authorList>
    </citation>
    <scope>NUCLEOTIDE SEQUENCE [LARGE SCALE GENOMIC DNA]</scope>
    <source>
        <strain evidence="2 3">H2</strain>
    </source>
</reference>
<sequence length="374" mass="41072">MISSSFWRNKRVFVTGHTGFKGSWLALMLARLNAQATGYALEPPTAPNLFDLARVGDVIDDIRGDIRDLASLRAAMSASAPEIVIHMAAQPLVRASYEDPVATYATNVMGTVNVLEAARATPGVRAVLVVTTDKCYENKDWVWGYRETDALGGHDPYSNSKACAELVASAFRSSFFAGAGAARIVTARAGNVVGGGDFAVDRIIPDAFRAFVSDHALHLRNPRAVRPWQHVLEPLTGYLMLVEAALDDSKRIDGGWNFGPGPASEQSVEALVTRFIEAFDSSARWTQDKGEHPHEANLLRLDTARARELLGWSPLLDFGETVEWTARWYRALADRRDIRETTFNQVDAYLGQRVRLVSPFSGEEGAQAPLQRQA</sequence>
<name>A0A6B8KLS3_9HYPH</name>
<feature type="domain" description="NAD(P)-binding" evidence="1">
    <location>
        <begin position="13"/>
        <end position="323"/>
    </location>
</feature>
<dbReference type="CDD" id="cd05252">
    <property type="entry name" value="CDP_GD_SDR_e"/>
    <property type="match status" value="1"/>
</dbReference>
<keyword evidence="2" id="KW-0456">Lyase</keyword>
<evidence type="ECO:0000313" key="3">
    <source>
        <dbReference type="Proteomes" id="UP000309061"/>
    </source>
</evidence>
<dbReference type="OrthoDB" id="9801785at2"/>
<dbReference type="InterPro" id="IPR016040">
    <property type="entry name" value="NAD(P)-bd_dom"/>
</dbReference>
<dbReference type="GO" id="GO:0047733">
    <property type="term" value="F:CDP-glucose 4,6-dehydratase activity"/>
    <property type="evidence" value="ECO:0007669"/>
    <property type="project" value="UniProtKB-EC"/>
</dbReference>
<dbReference type="Gene3D" id="3.40.50.720">
    <property type="entry name" value="NAD(P)-binding Rossmann-like Domain"/>
    <property type="match status" value="1"/>
</dbReference>